<dbReference type="OrthoDB" id="9758509at2"/>
<gene>
    <name evidence="4" type="ORF">Asru_0240_21</name>
</gene>
<dbReference type="SUPFAM" id="SSF54665">
    <property type="entry name" value="CO dehydrogenase molybdoprotein N-domain-like"/>
    <property type="match status" value="1"/>
</dbReference>
<comment type="caution">
    <text evidence="4">The sequence shown here is derived from an EMBL/GenBank/DDBJ whole genome shotgun (WGS) entry which is preliminary data.</text>
</comment>
<dbReference type="Pfam" id="PF20256">
    <property type="entry name" value="MoCoBD_2"/>
    <property type="match status" value="1"/>
</dbReference>
<keyword evidence="1" id="KW-0500">Molybdenum</keyword>
<feature type="domain" description="Aldehyde oxidase/xanthine dehydrogenase a/b hammerhead" evidence="3">
    <location>
        <begin position="20"/>
        <end position="134"/>
    </location>
</feature>
<dbReference type="RefSeq" id="WP_048861123.1">
    <property type="nucleotide sequence ID" value="NZ_BANB01000240.1"/>
</dbReference>
<evidence type="ECO:0000259" key="3">
    <source>
        <dbReference type="SMART" id="SM01008"/>
    </source>
</evidence>
<organism evidence="4 5">
    <name type="scientific">Acidisphaera rubrifaciens HS-AP3</name>
    <dbReference type="NCBI Taxonomy" id="1231350"/>
    <lineage>
        <taxon>Bacteria</taxon>
        <taxon>Pseudomonadati</taxon>
        <taxon>Pseudomonadota</taxon>
        <taxon>Alphaproteobacteria</taxon>
        <taxon>Acetobacterales</taxon>
        <taxon>Acetobacteraceae</taxon>
        <taxon>Acidisphaera</taxon>
    </lineage>
</organism>
<dbReference type="InterPro" id="IPR000674">
    <property type="entry name" value="Ald_Oxase/Xan_DH_a/b"/>
</dbReference>
<dbReference type="Pfam" id="PF02738">
    <property type="entry name" value="MoCoBD_1"/>
    <property type="match status" value="1"/>
</dbReference>
<evidence type="ECO:0000313" key="4">
    <source>
        <dbReference type="EMBL" id="GAN77142.1"/>
    </source>
</evidence>
<dbReference type="SUPFAM" id="SSF56003">
    <property type="entry name" value="Molybdenum cofactor-binding domain"/>
    <property type="match status" value="1"/>
</dbReference>
<dbReference type="PANTHER" id="PTHR11908:SF132">
    <property type="entry name" value="ALDEHYDE OXIDASE 1-RELATED"/>
    <property type="match status" value="1"/>
</dbReference>
<protein>
    <submittedName>
        <fullName evidence="4">Carbon monoxide dehydrogenase/molybdopterin binding aldehyde oxidase</fullName>
    </submittedName>
</protein>
<sequence>MTEPPLGAALPRREDARLLRGLGRYVEDIAVPGCLYAAFVRSPHASAVIDRIDATATRAVPGVVAVLTGADLATLAAPLRIAPPIDGLYPVEMPPLPIHAARFAGDPVAIVLAEDRAAARDGAEAVEVAWSPLAAVTSVATAAAAGAPRVDSALPSNLVSRQGYATPGLADAFPAAPRVVTARFGQQRQTHAPLEPRGCIALWDEGRAHLTMRIGTQAPHPYRTALAARLGLRESQVTIDCPDIGGAFGQKIVVLREDLAVAAAARLLRRPVRWHEGRGENLIAALHAREDTVATRAAVDDDGTILALSCEIDADFGAWCFFPANYMARVIALILPGPYRIAQYGYDVRVWLTNKAPSGPMRAPMAITSWVMDGTLDAVARALDRDPLEVRARNLLRPADLPYVTATGERYDAITPAATQDAAATAIGYAAARARQRTDDGPLLGIGLCNVVESTTYGSAFYKAAGIPGSGHEAASVRVEPSGAVIGSCGLMGSGQGYETTLAQALAAGLGAAPDDVVVQLGHTDIAPYGMGSRGARGATAGGGALFLAGQRMRAKVLAIAAAMLGLNAADALTLRDGVVLRRIDDAWQPAGLTLADIARLAYLDPLRLPPGVEPGLHVVLAYDPPAMTYSNSTHACLVEIDRATGTPRILRYVVAEDAGTRINPLVVAGQTQGATSMGLSGALMEHAAYDADGQALAGSFMDYAVARAADLPDFDLHHLDTASPATPAGIKGMAEGGTMGAIGALMNAVNDALAPVGAHLDSGPATPARIWQALRAAGAV</sequence>
<dbReference type="Gene3D" id="3.90.1170.50">
    <property type="entry name" value="Aldehyde oxidase/xanthine dehydrogenase, a/b hammerhead"/>
    <property type="match status" value="1"/>
</dbReference>
<evidence type="ECO:0000256" key="1">
    <source>
        <dbReference type="ARBA" id="ARBA00022505"/>
    </source>
</evidence>
<dbReference type="InterPro" id="IPR036856">
    <property type="entry name" value="Ald_Oxase/Xan_DH_a/b_sf"/>
</dbReference>
<name>A0A0D6P659_9PROT</name>
<dbReference type="InterPro" id="IPR008274">
    <property type="entry name" value="AldOxase/xan_DH_MoCoBD1"/>
</dbReference>
<dbReference type="GO" id="GO:0005506">
    <property type="term" value="F:iron ion binding"/>
    <property type="evidence" value="ECO:0007669"/>
    <property type="project" value="InterPro"/>
</dbReference>
<dbReference type="InterPro" id="IPR037165">
    <property type="entry name" value="AldOxase/xan_DH_Mopterin-bd_sf"/>
</dbReference>
<evidence type="ECO:0000313" key="5">
    <source>
        <dbReference type="Proteomes" id="UP000032680"/>
    </source>
</evidence>
<dbReference type="Proteomes" id="UP000032680">
    <property type="component" value="Unassembled WGS sequence"/>
</dbReference>
<dbReference type="InterPro" id="IPR016208">
    <property type="entry name" value="Ald_Oxase/xanthine_DH-like"/>
</dbReference>
<dbReference type="PANTHER" id="PTHR11908">
    <property type="entry name" value="XANTHINE DEHYDROGENASE"/>
    <property type="match status" value="1"/>
</dbReference>
<dbReference type="SMART" id="SM01008">
    <property type="entry name" value="Ald_Xan_dh_C"/>
    <property type="match status" value="1"/>
</dbReference>
<evidence type="ECO:0000256" key="2">
    <source>
        <dbReference type="ARBA" id="ARBA00023002"/>
    </source>
</evidence>
<dbReference type="GO" id="GO:0016491">
    <property type="term" value="F:oxidoreductase activity"/>
    <property type="evidence" value="ECO:0007669"/>
    <property type="project" value="UniProtKB-KW"/>
</dbReference>
<accession>A0A0D6P659</accession>
<proteinExistence type="predicted"/>
<keyword evidence="5" id="KW-1185">Reference proteome</keyword>
<dbReference type="Pfam" id="PF01315">
    <property type="entry name" value="Ald_Xan_dh_C"/>
    <property type="match status" value="1"/>
</dbReference>
<dbReference type="InterPro" id="IPR046867">
    <property type="entry name" value="AldOxase/xan_DH_MoCoBD2"/>
</dbReference>
<keyword evidence="2" id="KW-0560">Oxidoreductase</keyword>
<dbReference type="Gene3D" id="3.30.365.10">
    <property type="entry name" value="Aldehyde oxidase/xanthine dehydrogenase, molybdopterin binding domain"/>
    <property type="match status" value="4"/>
</dbReference>
<dbReference type="EMBL" id="BANB01000240">
    <property type="protein sequence ID" value="GAN77142.1"/>
    <property type="molecule type" value="Genomic_DNA"/>
</dbReference>
<dbReference type="AlphaFoldDB" id="A0A0D6P659"/>
<reference evidence="4 5" key="1">
    <citation type="submission" date="2012-11" db="EMBL/GenBank/DDBJ databases">
        <title>Whole genome sequence of Acidisphaera rubrifaciens HS-AP3.</title>
        <authorList>
            <person name="Azuma Y."/>
            <person name="Higashiura N."/>
            <person name="Hirakawa H."/>
            <person name="Matsushita K."/>
        </authorList>
    </citation>
    <scope>NUCLEOTIDE SEQUENCE [LARGE SCALE GENOMIC DNA]</scope>
    <source>
        <strain evidence="4 5">HS-AP3</strain>
    </source>
</reference>